<comment type="caution">
    <text evidence="1">The sequence shown here is derived from an EMBL/GenBank/DDBJ whole genome shotgun (WGS) entry which is preliminary data.</text>
</comment>
<reference evidence="1 2" key="1">
    <citation type="submission" date="2015-12" db="EMBL/GenBank/DDBJ databases">
        <title>Draft genome sequence of Moniliophthora roreri, the causal agent of frosty pod rot of cacao.</title>
        <authorList>
            <person name="Aime M.C."/>
            <person name="Diaz-Valderrama J.R."/>
            <person name="Kijpornyongpan T."/>
            <person name="Phillips-Mora W."/>
        </authorList>
    </citation>
    <scope>NUCLEOTIDE SEQUENCE [LARGE SCALE GENOMIC DNA]</scope>
    <source>
        <strain evidence="1 2">MCA 2952</strain>
    </source>
</reference>
<protein>
    <submittedName>
        <fullName evidence="1">Uncharacterized protein</fullName>
    </submittedName>
</protein>
<dbReference type="Proteomes" id="UP000054988">
    <property type="component" value="Unassembled WGS sequence"/>
</dbReference>
<evidence type="ECO:0000313" key="2">
    <source>
        <dbReference type="Proteomes" id="UP000054988"/>
    </source>
</evidence>
<name>A0A0W0FD22_MONRR</name>
<sequence length="110" mass="12728">MWGFVFKDGSYVPKGDEKETQKEKMLKYINKRGWEFPIASVHMQFATEEEDEFTDRYEDMKQGAGDPGKDYAVLRQQGEAQGEHIKKLEETVQYLISKLNSMEATARLGN</sequence>
<evidence type="ECO:0000313" key="1">
    <source>
        <dbReference type="EMBL" id="KTB34198.1"/>
    </source>
</evidence>
<proteinExistence type="predicted"/>
<gene>
    <name evidence="1" type="ORF">WG66_13223</name>
</gene>
<dbReference type="EMBL" id="LATX01002110">
    <property type="protein sequence ID" value="KTB34198.1"/>
    <property type="molecule type" value="Genomic_DNA"/>
</dbReference>
<organism evidence="1 2">
    <name type="scientific">Moniliophthora roreri</name>
    <name type="common">Frosty pod rot fungus</name>
    <name type="synonym">Monilia roreri</name>
    <dbReference type="NCBI Taxonomy" id="221103"/>
    <lineage>
        <taxon>Eukaryota</taxon>
        <taxon>Fungi</taxon>
        <taxon>Dikarya</taxon>
        <taxon>Basidiomycota</taxon>
        <taxon>Agaricomycotina</taxon>
        <taxon>Agaricomycetes</taxon>
        <taxon>Agaricomycetidae</taxon>
        <taxon>Agaricales</taxon>
        <taxon>Marasmiineae</taxon>
        <taxon>Marasmiaceae</taxon>
        <taxon>Moniliophthora</taxon>
    </lineage>
</organism>
<accession>A0A0W0FD22</accession>
<dbReference type="AlphaFoldDB" id="A0A0W0FD22"/>